<evidence type="ECO:0000313" key="3">
    <source>
        <dbReference type="Proteomes" id="UP000199766"/>
    </source>
</evidence>
<dbReference type="AlphaFoldDB" id="A0A1H9EAH4"/>
<name>A0A1H9EAH4_9BURK</name>
<organism evidence="2 3">
    <name type="scientific">Giesbergeria anulus</name>
    <dbReference type="NCBI Taxonomy" id="180197"/>
    <lineage>
        <taxon>Bacteria</taxon>
        <taxon>Pseudomonadati</taxon>
        <taxon>Pseudomonadota</taxon>
        <taxon>Betaproteobacteria</taxon>
        <taxon>Burkholderiales</taxon>
        <taxon>Comamonadaceae</taxon>
        <taxon>Giesbergeria</taxon>
    </lineage>
</organism>
<evidence type="ECO:0008006" key="4">
    <source>
        <dbReference type="Google" id="ProtNLM"/>
    </source>
</evidence>
<dbReference type="RefSeq" id="WP_091451514.1">
    <property type="nucleotide sequence ID" value="NZ_FOGD01000001.1"/>
</dbReference>
<dbReference type="Proteomes" id="UP000199766">
    <property type="component" value="Unassembled WGS sequence"/>
</dbReference>
<dbReference type="EMBL" id="FOGD01000001">
    <property type="protein sequence ID" value="SEQ22726.1"/>
    <property type="molecule type" value="Genomic_DNA"/>
</dbReference>
<dbReference type="STRING" id="180197.SAMN02982919_00248"/>
<reference evidence="2 3" key="1">
    <citation type="submission" date="2016-10" db="EMBL/GenBank/DDBJ databases">
        <authorList>
            <person name="de Groot N.N."/>
        </authorList>
    </citation>
    <scope>NUCLEOTIDE SEQUENCE [LARGE SCALE GENOMIC DNA]</scope>
    <source>
        <strain evidence="2 3">ATCC 35958</strain>
    </source>
</reference>
<evidence type="ECO:0000256" key="1">
    <source>
        <dbReference type="SAM" id="SignalP"/>
    </source>
</evidence>
<sequence>MPSTPFLKARLLGTLLACACITTVHAHQVWLENTAGQARLHFGEFNDNLRETSPGGLDKFKGVPALEQRAGAATQRVEGRLGKDSFNYTLTMVAETLFAAPTYPLIDRSKRNLPAMYWQPSARWVASLAQPVAPTAPLDLVPTGKPGQLKVFFKGSPLVKAKVQLAAPSGWMREAESGEDGTVTFLTPWKGQYVAEVKYSDKAPGEAQGDKYGEASYVTTLTFVLADGLGSPPLPPAPAAH</sequence>
<accession>A0A1H9EAH4</accession>
<keyword evidence="1" id="KW-0732">Signal</keyword>
<proteinExistence type="predicted"/>
<evidence type="ECO:0000313" key="2">
    <source>
        <dbReference type="EMBL" id="SEQ22726.1"/>
    </source>
</evidence>
<feature type="chain" id="PRO_5011548566" description="GH25 family protein" evidence="1">
    <location>
        <begin position="27"/>
        <end position="241"/>
    </location>
</feature>
<keyword evidence="3" id="KW-1185">Reference proteome</keyword>
<gene>
    <name evidence="2" type="ORF">SAMN02982919_00248</name>
</gene>
<dbReference type="OrthoDB" id="8911471at2"/>
<feature type="signal peptide" evidence="1">
    <location>
        <begin position="1"/>
        <end position="26"/>
    </location>
</feature>
<protein>
    <recommendedName>
        <fullName evidence="4">GH25 family protein</fullName>
    </recommendedName>
</protein>